<feature type="region of interest" description="Disordered" evidence="1">
    <location>
        <begin position="47"/>
        <end position="86"/>
    </location>
</feature>
<dbReference type="Proteomes" id="UP000253314">
    <property type="component" value="Unassembled WGS sequence"/>
</dbReference>
<evidence type="ECO:0000259" key="3">
    <source>
        <dbReference type="Pfam" id="PF08924"/>
    </source>
</evidence>
<evidence type="ECO:0000313" key="4">
    <source>
        <dbReference type="EMBL" id="RBW67690.1"/>
    </source>
</evidence>
<dbReference type="InterPro" id="IPR017853">
    <property type="entry name" value="GH"/>
</dbReference>
<comment type="caution">
    <text evidence="4">The sequence shown here is derived from an EMBL/GenBank/DDBJ whole genome shotgun (WGS) entry which is preliminary data.</text>
</comment>
<dbReference type="InterPro" id="IPR015020">
    <property type="entry name" value="Rv2525c-like_Glyco_Hydro-like"/>
</dbReference>
<accession>A0A366XMW5</accession>
<dbReference type="SUPFAM" id="SSF51445">
    <property type="entry name" value="(Trans)glycosidases"/>
    <property type="match status" value="1"/>
</dbReference>
<feature type="compositionally biased region" description="Low complexity" evidence="1">
    <location>
        <begin position="117"/>
        <end position="151"/>
    </location>
</feature>
<dbReference type="RefSeq" id="WP_113808094.1">
    <property type="nucleotide sequence ID" value="NZ_QOCW01000031.1"/>
</dbReference>
<evidence type="ECO:0000256" key="2">
    <source>
        <dbReference type="SAM" id="Phobius"/>
    </source>
</evidence>
<dbReference type="Gene3D" id="3.20.20.80">
    <property type="entry name" value="Glycosidases"/>
    <property type="match status" value="1"/>
</dbReference>
<keyword evidence="5" id="KW-1185">Reference proteome</keyword>
<name>A0A366XMW5_9BACI</name>
<dbReference type="EMBL" id="QOCW01000031">
    <property type="protein sequence ID" value="RBW67690.1"/>
    <property type="molecule type" value="Genomic_DNA"/>
</dbReference>
<protein>
    <recommendedName>
        <fullName evidence="3">Rv2525c-like glycoside hydrolase-like domain-containing protein</fullName>
    </recommendedName>
</protein>
<reference evidence="4 5" key="1">
    <citation type="submission" date="2018-07" db="EMBL/GenBank/DDBJ databases">
        <title>Lottiidibacillus patelloidae gen. nov., sp. nov., isolated from the intestinal tract of a marine limpet and the reclassification of B. taeanensis BH030017T, B. algicola KMM 3737T and B. hwajinpoensis SW-72T as genus Lottiidibacillus.</title>
        <authorList>
            <person name="Liu R."/>
            <person name="Huang Z."/>
        </authorList>
    </citation>
    <scope>NUCLEOTIDE SEQUENCE [LARGE SCALE GENOMIC DNA]</scope>
    <source>
        <strain evidence="4 5">BH030017</strain>
    </source>
</reference>
<keyword evidence="2" id="KW-0472">Membrane</keyword>
<evidence type="ECO:0000256" key="1">
    <source>
        <dbReference type="SAM" id="MobiDB-lite"/>
    </source>
</evidence>
<feature type="transmembrane region" description="Helical" evidence="2">
    <location>
        <begin position="6"/>
        <end position="26"/>
    </location>
</feature>
<dbReference type="Pfam" id="PF08924">
    <property type="entry name" value="Rv2525c_GlyHyd-like"/>
    <property type="match status" value="1"/>
</dbReference>
<feature type="region of interest" description="Disordered" evidence="1">
    <location>
        <begin position="117"/>
        <end position="164"/>
    </location>
</feature>
<keyword evidence="2" id="KW-0812">Transmembrane</keyword>
<feature type="compositionally biased region" description="Polar residues" evidence="1">
    <location>
        <begin position="63"/>
        <end position="78"/>
    </location>
</feature>
<feature type="domain" description="Rv2525c-like glycoside hydrolase-like" evidence="3">
    <location>
        <begin position="194"/>
        <end position="330"/>
    </location>
</feature>
<proteinExistence type="predicted"/>
<sequence length="378" mass="41740">MKWGKYTTIVGLTFLLFISIITFSSYNQLNTIKSTLLHMQEAVQSNVSENTNESAEDTEEKNSISNHVENNVDGNGNRSIDNSIENNIDSNGENEIDNNIKNNIEVNVDVSISNNIKNNVKSNEQENSSTDSEKSSSSNNNSNKNSENQNNNDEKKNEKQQNFPELVWGVDSASVTTEEMCACVEENFGTPSVWGRYLGTKEDVSKGISKEEAQLIHNKGAKVLLIFNHFTEAIGYEKGKTEANEAIRLAENLGVPEDVAIFADIEPSYPVDSAFINGWYDVISASPYKPGIYGIFDSEKALVTAFNAAAKNNENIKKNTYIWTAAPNIGVTTEANAPEYKPESPEGSLTAGWQYGIDAKACNIDTNLFKGEILKVLW</sequence>
<organism evidence="4 5">
    <name type="scientific">Bacillus taeanensis</name>
    <dbReference type="NCBI Taxonomy" id="273032"/>
    <lineage>
        <taxon>Bacteria</taxon>
        <taxon>Bacillati</taxon>
        <taxon>Bacillota</taxon>
        <taxon>Bacilli</taxon>
        <taxon>Bacillales</taxon>
        <taxon>Bacillaceae</taxon>
        <taxon>Bacillus</taxon>
    </lineage>
</organism>
<gene>
    <name evidence="4" type="ORF">DS031_20675</name>
</gene>
<dbReference type="OrthoDB" id="2080590at2"/>
<dbReference type="AlphaFoldDB" id="A0A366XMW5"/>
<evidence type="ECO:0000313" key="5">
    <source>
        <dbReference type="Proteomes" id="UP000253314"/>
    </source>
</evidence>
<keyword evidence="2" id="KW-1133">Transmembrane helix</keyword>